<reference evidence="1" key="2">
    <citation type="journal article" date="2011" name="Microb. Ecol.">
        <title>Taxonomic and Functional Metagenomic Profiling of the Microbial Community in the Anoxic Sediment of a Sub-saline Shallow Lake (Laguna de Carrizo, Central Spain).</title>
        <authorList>
            <person name="Ferrer M."/>
            <person name="Guazzaroni M.E."/>
            <person name="Richter M."/>
            <person name="Garcia-Salamanca A."/>
            <person name="Yarza P."/>
            <person name="Suarez-Suarez A."/>
            <person name="Solano J."/>
            <person name="Alcaide M."/>
            <person name="van Dillewijn P."/>
            <person name="Molina-Henares M.A."/>
            <person name="Lopez-Cortes N."/>
            <person name="Al-Ramahi Y."/>
            <person name="Guerrero C."/>
            <person name="Acosta A."/>
            <person name="de Eugenio L.I."/>
            <person name="Martinez V."/>
            <person name="Marques S."/>
            <person name="Rojo F."/>
            <person name="Santero E."/>
            <person name="Genilloud O."/>
            <person name="Perez-Perez J."/>
            <person name="Rossello-Mora R."/>
            <person name="Ramos J.L."/>
        </authorList>
    </citation>
    <scope>NUCLEOTIDE SEQUENCE</scope>
</reference>
<organism evidence="1">
    <name type="scientific">sediment metagenome</name>
    <dbReference type="NCBI Taxonomy" id="749907"/>
    <lineage>
        <taxon>unclassified sequences</taxon>
        <taxon>metagenomes</taxon>
        <taxon>ecological metagenomes</taxon>
    </lineage>
</organism>
<protein>
    <submittedName>
        <fullName evidence="1">Uncharacterized protein</fullName>
    </submittedName>
</protein>
<name>D9PI10_9ZZZZ</name>
<reference evidence="1" key="1">
    <citation type="submission" date="2010-07" db="EMBL/GenBank/DDBJ databases">
        <authorList>
            <consortium name="CONSOLIDER consortium CSD2007-00005"/>
            <person name="Guazzaroni M.-E."/>
            <person name="Richter M."/>
            <person name="Garcia-Salamanca A."/>
            <person name="Yarza P."/>
            <person name="Ferrer M."/>
        </authorList>
    </citation>
    <scope>NUCLEOTIDE SEQUENCE</scope>
</reference>
<accession>D9PI10</accession>
<sequence>MIYGTPGGLPADVMIPQAFGTHALGIVGESAQGSGFGFLTTGLSGFYTTPAGASTLIASAPWYATNQGRVYAFSGHGPSATTLGVGDATQMVQGEASQYYGLASLQTLRNLPGLPTPTTVFGLPFYGSGRVHVRNGTTANGPFAQ</sequence>
<feature type="non-terminal residue" evidence="1">
    <location>
        <position position="145"/>
    </location>
</feature>
<evidence type="ECO:0000313" key="1">
    <source>
        <dbReference type="EMBL" id="EFK96803.1"/>
    </source>
</evidence>
<comment type="caution">
    <text evidence="1">The sequence shown here is derived from an EMBL/GenBank/DDBJ whole genome shotgun (WGS) entry which is preliminary data.</text>
</comment>
<dbReference type="AlphaFoldDB" id="D9PI10"/>
<proteinExistence type="predicted"/>
<gene>
    <name evidence="1" type="ORF">LDC_1164</name>
</gene>
<dbReference type="EMBL" id="ADZX01000399">
    <property type="protein sequence ID" value="EFK96803.1"/>
    <property type="molecule type" value="Genomic_DNA"/>
</dbReference>